<keyword evidence="1" id="KW-0472">Membrane</keyword>
<dbReference type="Proteomes" id="UP001302662">
    <property type="component" value="Chromosome"/>
</dbReference>
<keyword evidence="1" id="KW-1133">Transmembrane helix</keyword>
<organism evidence="3 4">
    <name type="scientific">Methanimicrococcus stummii</name>
    <dbReference type="NCBI Taxonomy" id="3028294"/>
    <lineage>
        <taxon>Archaea</taxon>
        <taxon>Methanobacteriati</taxon>
        <taxon>Methanobacteriota</taxon>
        <taxon>Stenosarchaea group</taxon>
        <taxon>Methanomicrobia</taxon>
        <taxon>Methanosarcinales</taxon>
        <taxon>Methanosarcinaceae</taxon>
        <taxon>Methanimicrococcus</taxon>
    </lineage>
</organism>
<name>A0AA96V9K9_9EURY</name>
<dbReference type="EMBL" id="CP131062">
    <property type="protein sequence ID" value="WNY28406.1"/>
    <property type="molecule type" value="Genomic_DNA"/>
</dbReference>
<dbReference type="AlphaFoldDB" id="A0AA96V9K9"/>
<evidence type="ECO:0000313" key="3">
    <source>
        <dbReference type="EMBL" id="WNY28406.1"/>
    </source>
</evidence>
<feature type="transmembrane region" description="Helical" evidence="1">
    <location>
        <begin position="127"/>
        <end position="144"/>
    </location>
</feature>
<dbReference type="KEGG" id="mees:MmiEs2_05910"/>
<evidence type="ECO:0000313" key="4">
    <source>
        <dbReference type="Proteomes" id="UP001302662"/>
    </source>
</evidence>
<feature type="domain" description="ISXO2-like transposase" evidence="2">
    <location>
        <begin position="69"/>
        <end position="107"/>
    </location>
</feature>
<sequence length="146" mass="16830">MTMQLKNKYIFRSKISEAKFRQIVKLFVLDLDATQISQITGVSRITINRYLMAIRERIAGFCEAESPFQGEIEVDESYFGPRRVKGKRGRGAGSKTIVFGMRKRNGKSILKSFRIVLNQLYNQLSEGKLILIVLFILIIGMDMMDW</sequence>
<protein>
    <recommendedName>
        <fullName evidence="2">ISXO2-like transposase domain-containing protein</fullName>
    </recommendedName>
</protein>
<accession>A0AA96V9K9</accession>
<evidence type="ECO:0000259" key="2">
    <source>
        <dbReference type="Pfam" id="PF12762"/>
    </source>
</evidence>
<keyword evidence="4" id="KW-1185">Reference proteome</keyword>
<gene>
    <name evidence="3" type="ORF">MmiEs2_05910</name>
</gene>
<proteinExistence type="predicted"/>
<dbReference type="Pfam" id="PF12762">
    <property type="entry name" value="DDE_Tnp_IS1595"/>
    <property type="match status" value="1"/>
</dbReference>
<reference evidence="3 4" key="1">
    <citation type="submission" date="2023-07" db="EMBL/GenBank/DDBJ databases">
        <title>Closed genome sequence of Methanimicrococcus sp. Es2.</title>
        <authorList>
            <person name="Protasov E."/>
            <person name="Platt K."/>
            <person name="Reeh H."/>
            <person name="Poehlein A."/>
            <person name="Daniel R."/>
            <person name="Brune A."/>
        </authorList>
    </citation>
    <scope>NUCLEOTIDE SEQUENCE [LARGE SCALE GENOMIC DNA]</scope>
    <source>
        <strain evidence="3 4">Es2</strain>
    </source>
</reference>
<evidence type="ECO:0000256" key="1">
    <source>
        <dbReference type="SAM" id="Phobius"/>
    </source>
</evidence>
<dbReference type="InterPro" id="IPR024445">
    <property type="entry name" value="Tnp_ISXO2-like"/>
</dbReference>
<keyword evidence="1" id="KW-0812">Transmembrane</keyword>